<dbReference type="Pfam" id="PF00496">
    <property type="entry name" value="SBP_bac_5"/>
    <property type="match status" value="1"/>
</dbReference>
<dbReference type="PIRSF" id="PIRSF002741">
    <property type="entry name" value="MppA"/>
    <property type="match status" value="1"/>
</dbReference>
<evidence type="ECO:0000256" key="4">
    <source>
        <dbReference type="ARBA" id="ARBA00022729"/>
    </source>
</evidence>
<dbReference type="InterPro" id="IPR023765">
    <property type="entry name" value="SBP_5_CS"/>
</dbReference>
<dbReference type="PROSITE" id="PS01040">
    <property type="entry name" value="SBP_BACTERIAL_5"/>
    <property type="match status" value="1"/>
</dbReference>
<evidence type="ECO:0000256" key="1">
    <source>
        <dbReference type="ARBA" id="ARBA00004193"/>
    </source>
</evidence>
<dbReference type="InterPro" id="IPR000914">
    <property type="entry name" value="SBP_5_dom"/>
</dbReference>
<evidence type="ECO:0000256" key="2">
    <source>
        <dbReference type="ARBA" id="ARBA00005695"/>
    </source>
</evidence>
<dbReference type="SUPFAM" id="SSF53850">
    <property type="entry name" value="Periplasmic binding protein-like II"/>
    <property type="match status" value="1"/>
</dbReference>
<evidence type="ECO:0000259" key="5">
    <source>
        <dbReference type="Pfam" id="PF00496"/>
    </source>
</evidence>
<dbReference type="Gene3D" id="3.10.105.10">
    <property type="entry name" value="Dipeptide-binding Protein, Domain 3"/>
    <property type="match status" value="1"/>
</dbReference>
<dbReference type="Proteomes" id="UP001060325">
    <property type="component" value="Chromosome"/>
</dbReference>
<sequence length="471" mass="53204">MHFVYNFSTQSLDPHRDSSYVPLRAGVTETLFKLNDKTLSVYPWLARSFEQVNETTWRIYIRENVSFHNGKLLDAQAVKRSLDRSIEENVGLRSALRIKSITSEASSLLIETTTPYPELVNELVHPNTSIIDVTADNAIDQKPVGTGPYHVTSFQPGSNIQLERHDAYWDGQPKLDTVTFTFNEDPGSRTMALRSGEADIVYRPEIEMIDTLEQDGLIVDKAETFRVHQLTMNLEREHMQSLAMRRLIDSLINREQIVDGILNGYASPAVGPFLPSFPFAPAYPSDEAEDIADLLEQDGYEQVDGLLTKDGNPVQLKLLTYNARPDLPLIAQLIQSDAKQVGITIDIQMIDTPEEYMASERDWDLATYSNLTAPRGDGGYYLNATFHPDGALNFSGVEDTALTQMIDRLNQTVDRDQRDQMTEGIAQYVDERVINSFLVHPSTNVALKDNVRGWVTEKSEYYMITKDLEVL</sequence>
<protein>
    <submittedName>
        <fullName evidence="6">ABC transporter substrate-binding protein</fullName>
    </submittedName>
</protein>
<evidence type="ECO:0000313" key="7">
    <source>
        <dbReference type="Proteomes" id="UP001060325"/>
    </source>
</evidence>
<proteinExistence type="inferred from homology"/>
<feature type="domain" description="Solute-binding protein family 5" evidence="5">
    <location>
        <begin position="41"/>
        <end position="390"/>
    </location>
</feature>
<comment type="similarity">
    <text evidence="2">Belongs to the bacterial solute-binding protein 5 family.</text>
</comment>
<accession>A0ABY5FJ71</accession>
<keyword evidence="4" id="KW-0732">Signal</keyword>
<dbReference type="EMBL" id="CP101462">
    <property type="protein sequence ID" value="UTT41591.1"/>
    <property type="molecule type" value="Genomic_DNA"/>
</dbReference>
<dbReference type="InterPro" id="IPR039424">
    <property type="entry name" value="SBP_5"/>
</dbReference>
<dbReference type="InterPro" id="IPR030678">
    <property type="entry name" value="Peptide/Ni-bd"/>
</dbReference>
<organism evidence="6 7">
    <name type="scientific">Exiguobacterium aurantiacum</name>
    <dbReference type="NCBI Taxonomy" id="33987"/>
    <lineage>
        <taxon>Bacteria</taxon>
        <taxon>Bacillati</taxon>
        <taxon>Bacillota</taxon>
        <taxon>Bacilli</taxon>
        <taxon>Bacillales</taxon>
        <taxon>Bacillales Family XII. Incertae Sedis</taxon>
        <taxon>Exiguobacterium</taxon>
    </lineage>
</organism>
<name>A0ABY5FJ71_9BACL</name>
<reference evidence="6" key="1">
    <citation type="submission" date="2022-07" db="EMBL/GenBank/DDBJ databases">
        <title>Complete genome of CX2.</title>
        <authorList>
            <person name="Cao G."/>
        </authorList>
    </citation>
    <scope>NUCLEOTIDE SEQUENCE</scope>
    <source>
        <strain evidence="6">CX2</strain>
    </source>
</reference>
<keyword evidence="7" id="KW-1185">Reference proteome</keyword>
<dbReference type="Gene3D" id="3.40.190.10">
    <property type="entry name" value="Periplasmic binding protein-like II"/>
    <property type="match status" value="1"/>
</dbReference>
<dbReference type="CDD" id="cd08490">
    <property type="entry name" value="PBP2_NikA_DppA_OppA_like_3"/>
    <property type="match status" value="1"/>
</dbReference>
<comment type="subcellular location">
    <subcellularLocation>
        <location evidence="1">Cell membrane</location>
        <topology evidence="1">Lipid-anchor</topology>
    </subcellularLocation>
</comment>
<gene>
    <name evidence="6" type="ORF">NMQ00_08415</name>
</gene>
<evidence type="ECO:0000313" key="6">
    <source>
        <dbReference type="EMBL" id="UTT41591.1"/>
    </source>
</evidence>
<dbReference type="PANTHER" id="PTHR30290:SF9">
    <property type="entry name" value="OLIGOPEPTIDE-BINDING PROTEIN APPA"/>
    <property type="match status" value="1"/>
</dbReference>
<dbReference type="PANTHER" id="PTHR30290">
    <property type="entry name" value="PERIPLASMIC BINDING COMPONENT OF ABC TRANSPORTER"/>
    <property type="match status" value="1"/>
</dbReference>
<keyword evidence="3" id="KW-0813">Transport</keyword>
<dbReference type="InterPro" id="IPR050035">
    <property type="entry name" value="NikA"/>
</dbReference>
<evidence type="ECO:0000256" key="3">
    <source>
        <dbReference type="ARBA" id="ARBA00022448"/>
    </source>
</evidence>
<dbReference type="NCBIfam" id="NF045468">
    <property type="entry name" value="Opp5A_nikA"/>
    <property type="match status" value="1"/>
</dbReference>